<keyword evidence="11" id="KW-1133">Transmembrane helix</keyword>
<evidence type="ECO:0000256" key="1">
    <source>
        <dbReference type="ARBA" id="ARBA00008834"/>
    </source>
</evidence>
<reference evidence="13" key="1">
    <citation type="journal article" date="2008" name="Science">
        <title>Massive horizontal gene transfer in bdelloid rotifers.</title>
        <authorList>
            <person name="Gladyshev E.A."/>
            <person name="Meselson M.S."/>
            <person name="Arkhipova I.R."/>
        </authorList>
    </citation>
    <scope>NUCLEOTIDE SEQUENCE</scope>
</reference>
<name>B3G4R3_ADIVA</name>
<feature type="transmembrane region" description="Helical" evidence="11">
    <location>
        <begin position="407"/>
        <end position="426"/>
    </location>
</feature>
<evidence type="ECO:0000256" key="8">
    <source>
        <dbReference type="ARBA" id="ARBA00037278"/>
    </source>
</evidence>
<feature type="chain" id="PRO_5002788704" evidence="12">
    <location>
        <begin position="23"/>
        <end position="466"/>
    </location>
</feature>
<dbReference type="CAZy" id="GH28">
    <property type="family name" value="Glycoside Hydrolase Family 28"/>
</dbReference>
<keyword evidence="2" id="KW-0677">Repeat</keyword>
<keyword evidence="4" id="KW-0325">Glycoprotein</keyword>
<dbReference type="GO" id="GO:0000272">
    <property type="term" value="P:polysaccharide catabolic process"/>
    <property type="evidence" value="ECO:0007669"/>
    <property type="project" value="UniProtKB-KW"/>
</dbReference>
<feature type="signal peptide" evidence="12">
    <location>
        <begin position="1"/>
        <end position="22"/>
    </location>
</feature>
<keyword evidence="5" id="KW-0119">Carbohydrate metabolism</keyword>
<keyword evidence="6 10" id="KW-0326">Glycosidase</keyword>
<comment type="function">
    <text evidence="8">Pectinolytic enzyme involved in the degradation of xylogalacturonan (xga), a galacturonan backbone heavily substituted with xylose, and which is one important component of the hairy regions of pectin. Activity requires a galacturonic acid backbone substituted with xylose.</text>
</comment>
<dbReference type="PANTHER" id="PTHR31736:SF9">
    <property type="entry name" value="ENDO-XYLOGALACTURONAN HYDROLASE A-RELATED"/>
    <property type="match status" value="1"/>
</dbReference>
<evidence type="ECO:0000256" key="9">
    <source>
        <dbReference type="PROSITE-ProRule" id="PRU10052"/>
    </source>
</evidence>
<sequence length="466" mass="51482">MMIMDITILLWLVLLVLNGIFCQVITLTKQDPCTPLSAGNSSIDDVPAISQALITCGNGGTIIIRAGEIFMIRSPLDFRNCIGCNFQIEGTLKVLDDIDYWEGKTAFFLMTNVVGGTFHSLTGSGLIDGSGQAFWDYFAINKTYERPLLIQFSNSSNIIFTKIKLIDPAFWFIFITNNSMNIKLSDLVLSAVSTSQNRPKNTDGFDTGECSHISISNIHVTNGDDCVSFKYGSDYITVNNITCIGSHGLSVGSLGMKPDHPYTVKNIYVSNAKMINSTTATRIKFFPGGPSHGTVIVRNVTFKDVIVDNCDYALQVDNCYESNVTTCKEYPSAAELSNIRFININGKTSKKYDPNIAKINCPPSGTCDITFIQWDIVAPSGNSTVLCSDYHNPSGIICKGATSSASFLFRNSFLLILILRVGVSILMLPHPPSHPQGFSLFLFILYCCFLFYFFLSRKTYTNFMFI</sequence>
<evidence type="ECO:0000256" key="4">
    <source>
        <dbReference type="ARBA" id="ARBA00023180"/>
    </source>
</evidence>
<evidence type="ECO:0000256" key="2">
    <source>
        <dbReference type="ARBA" id="ARBA00022737"/>
    </source>
</evidence>
<dbReference type="SMART" id="SM00710">
    <property type="entry name" value="PbH1"/>
    <property type="match status" value="3"/>
</dbReference>
<comment type="similarity">
    <text evidence="1 10">Belongs to the glycosyl hydrolase 28 family.</text>
</comment>
<feature type="active site" evidence="9">
    <location>
        <position position="247"/>
    </location>
</feature>
<accession>B3G4R3</accession>
<evidence type="ECO:0000256" key="11">
    <source>
        <dbReference type="SAM" id="Phobius"/>
    </source>
</evidence>
<dbReference type="InterPro" id="IPR000743">
    <property type="entry name" value="Glyco_hydro_28"/>
</dbReference>
<evidence type="ECO:0000256" key="6">
    <source>
        <dbReference type="ARBA" id="ARBA00023295"/>
    </source>
</evidence>
<evidence type="ECO:0000256" key="12">
    <source>
        <dbReference type="SAM" id="SignalP"/>
    </source>
</evidence>
<keyword evidence="11" id="KW-0472">Membrane</keyword>
<organism evidence="13">
    <name type="scientific">Adineta vaga</name>
    <name type="common">Rotifer</name>
    <name type="synonym">Callidina vaga</name>
    <dbReference type="NCBI Taxonomy" id="104782"/>
    <lineage>
        <taxon>Eukaryota</taxon>
        <taxon>Metazoa</taxon>
        <taxon>Spiralia</taxon>
        <taxon>Gnathifera</taxon>
        <taxon>Rotifera</taxon>
        <taxon>Eurotatoria</taxon>
        <taxon>Bdelloidea</taxon>
        <taxon>Adinetida</taxon>
        <taxon>Adinetidae</taxon>
        <taxon>Adineta</taxon>
    </lineage>
</organism>
<dbReference type="AlphaFoldDB" id="B3G4R3"/>
<dbReference type="PROSITE" id="PS00502">
    <property type="entry name" value="POLYGALACTURONASE"/>
    <property type="match status" value="1"/>
</dbReference>
<proteinExistence type="inferred from homology"/>
<dbReference type="InterPro" id="IPR006626">
    <property type="entry name" value="PbH1"/>
</dbReference>
<evidence type="ECO:0000256" key="3">
    <source>
        <dbReference type="ARBA" id="ARBA00022801"/>
    </source>
</evidence>
<dbReference type="GO" id="GO:0004650">
    <property type="term" value="F:polygalacturonase activity"/>
    <property type="evidence" value="ECO:0007669"/>
    <property type="project" value="InterPro"/>
</dbReference>
<dbReference type="Gene3D" id="2.160.20.10">
    <property type="entry name" value="Single-stranded right-handed beta-helix, Pectin lyase-like"/>
    <property type="match status" value="1"/>
</dbReference>
<dbReference type="InterPro" id="IPR011050">
    <property type="entry name" value="Pectin_lyase_fold/virulence"/>
</dbReference>
<dbReference type="PANTHER" id="PTHR31736">
    <property type="match status" value="1"/>
</dbReference>
<evidence type="ECO:0000313" key="13">
    <source>
        <dbReference type="EMBL" id="ACD54811.1"/>
    </source>
</evidence>
<dbReference type="Pfam" id="PF00295">
    <property type="entry name" value="Glyco_hydro_28"/>
    <property type="match status" value="1"/>
</dbReference>
<dbReference type="SUPFAM" id="SSF51126">
    <property type="entry name" value="Pectin lyase-like"/>
    <property type="match status" value="1"/>
</dbReference>
<evidence type="ECO:0000256" key="10">
    <source>
        <dbReference type="RuleBase" id="RU361169"/>
    </source>
</evidence>
<keyword evidence="7" id="KW-0624">Polysaccharide degradation</keyword>
<keyword evidence="3 10" id="KW-0378">Hydrolase</keyword>
<dbReference type="InterPro" id="IPR012334">
    <property type="entry name" value="Pectin_lyas_fold"/>
</dbReference>
<protein>
    <submittedName>
        <fullName evidence="13">Endo-xylogalacturonan hydrolase-like protein</fullName>
    </submittedName>
</protein>
<evidence type="ECO:0000256" key="7">
    <source>
        <dbReference type="ARBA" id="ARBA00023326"/>
    </source>
</evidence>
<dbReference type="EMBL" id="EU643495">
    <property type="protein sequence ID" value="ACD54811.1"/>
    <property type="molecule type" value="Genomic_DNA"/>
</dbReference>
<keyword evidence="11" id="KW-0812">Transmembrane</keyword>
<evidence type="ECO:0000256" key="5">
    <source>
        <dbReference type="ARBA" id="ARBA00023277"/>
    </source>
</evidence>
<feature type="transmembrane region" description="Helical" evidence="11">
    <location>
        <begin position="438"/>
        <end position="455"/>
    </location>
</feature>
<keyword evidence="12" id="KW-0732">Signal</keyword>